<proteinExistence type="predicted"/>
<reference evidence="3" key="1">
    <citation type="submission" date="2017-10" db="EMBL/GenBank/DDBJ databases">
        <title>Rapid genome shrinkage in a self-fertile nematode reveals novel sperm competition proteins.</title>
        <authorList>
            <person name="Yin D."/>
            <person name="Schwarz E.M."/>
            <person name="Thomas C.G."/>
            <person name="Felde R.L."/>
            <person name="Korf I.F."/>
            <person name="Cutter A.D."/>
            <person name="Schartner C.M."/>
            <person name="Ralston E.J."/>
            <person name="Meyer B.J."/>
            <person name="Haag E.S."/>
        </authorList>
    </citation>
    <scope>NUCLEOTIDE SEQUENCE [LARGE SCALE GENOMIC DNA]</scope>
    <source>
        <strain evidence="3">JU1422</strain>
    </source>
</reference>
<gene>
    <name evidence="2" type="primary">Cnig_chr_I.g3406</name>
    <name evidence="2" type="ORF">B9Z55_003406</name>
</gene>
<dbReference type="PANTHER" id="PTHR23062:SF3">
    <property type="entry name" value="ANF_RECEPTOR DOMAIN-CONTAINING PROTEIN-RELATED"/>
    <property type="match status" value="1"/>
</dbReference>
<dbReference type="EMBL" id="PDUG01000001">
    <property type="protein sequence ID" value="PIC53935.1"/>
    <property type="molecule type" value="Genomic_DNA"/>
</dbReference>
<organism evidence="2 3">
    <name type="scientific">Caenorhabditis nigoni</name>
    <dbReference type="NCBI Taxonomy" id="1611254"/>
    <lineage>
        <taxon>Eukaryota</taxon>
        <taxon>Metazoa</taxon>
        <taxon>Ecdysozoa</taxon>
        <taxon>Nematoda</taxon>
        <taxon>Chromadorea</taxon>
        <taxon>Rhabditida</taxon>
        <taxon>Rhabditina</taxon>
        <taxon>Rhabditomorpha</taxon>
        <taxon>Rhabditoidea</taxon>
        <taxon>Rhabditidae</taxon>
        <taxon>Peloderinae</taxon>
        <taxon>Caenorhabditis</taxon>
    </lineage>
</organism>
<dbReference type="PANTHER" id="PTHR23062">
    <property type="entry name" value="HYPOTHETICAL PROTEIN C.ELEGANS"/>
    <property type="match status" value="1"/>
</dbReference>
<feature type="signal peptide" evidence="1">
    <location>
        <begin position="1"/>
        <end position="19"/>
    </location>
</feature>
<sequence>MHLYSILFLLAAYLKFSEACLVIRYSKPPACACKTLKLDSSNAKENEVKDNDLYELVLSSQIKSPEILIDDCFIQVYCEGESELYIFDIDKGAKIGDYSLDGFCDPYQQKWQVDTGNGMEQYKELKGVCVLKETATCLPTDPATLLFAYSNDLVYYPDVFMVMQVVMSTDEETRYKTAATVRFDTKTKGDIVFHEGATQNDSFSKAQAHVEEQKLDPSQSFDSLETGSDVLDMLEAMYNLPFHMYSDAYYSLNVKASGTGSMVLPPLNITKKLKNSYLVVGVQSTEPYKLDSNVPTFNTKAMNLYSILFLLAAYLTFSDACLVIRYDKPPACACKTLKLDSSNIKENEVKDNDLYDLVLSSEIKSPEILIDDCSVQVRCEGGSELYIFDTDKGAEIGDFALDGFCDLYQQKWQVDTGNGIEQYKELKGVCVLKKVEKCSPTDPATFLFAYSNDLDYSDVAKLYSEYGYGVSKKIKYTVAATVRFDTKTKEDIVFHEGETVVDSYK</sequence>
<name>A0A2G5VQ42_9PELO</name>
<evidence type="ECO:0008006" key="4">
    <source>
        <dbReference type="Google" id="ProtNLM"/>
    </source>
</evidence>
<accession>A0A2G5VQ42</accession>
<dbReference type="GO" id="GO:0045087">
    <property type="term" value="P:innate immune response"/>
    <property type="evidence" value="ECO:0007669"/>
    <property type="project" value="TreeGrafter"/>
</dbReference>
<keyword evidence="1" id="KW-0732">Signal</keyword>
<dbReference type="AlphaFoldDB" id="A0A2G5VQ42"/>
<feature type="chain" id="PRO_5013935901" description="Ricin B lectin domain-containing protein" evidence="1">
    <location>
        <begin position="20"/>
        <end position="505"/>
    </location>
</feature>
<dbReference type="Proteomes" id="UP000230233">
    <property type="component" value="Chromosome I"/>
</dbReference>
<protein>
    <recommendedName>
        <fullName evidence="4">Ricin B lectin domain-containing protein</fullName>
    </recommendedName>
</protein>
<evidence type="ECO:0000313" key="2">
    <source>
        <dbReference type="EMBL" id="PIC53935.1"/>
    </source>
</evidence>
<evidence type="ECO:0000313" key="3">
    <source>
        <dbReference type="Proteomes" id="UP000230233"/>
    </source>
</evidence>
<evidence type="ECO:0000256" key="1">
    <source>
        <dbReference type="SAM" id="SignalP"/>
    </source>
</evidence>
<keyword evidence="3" id="KW-1185">Reference proteome</keyword>
<comment type="caution">
    <text evidence="2">The sequence shown here is derived from an EMBL/GenBank/DDBJ whole genome shotgun (WGS) entry which is preliminary data.</text>
</comment>